<dbReference type="Proteomes" id="UP000733379">
    <property type="component" value="Unassembled WGS sequence"/>
</dbReference>
<evidence type="ECO:0000313" key="1">
    <source>
        <dbReference type="EMBL" id="MBU3062166.1"/>
    </source>
</evidence>
<dbReference type="SUPFAM" id="SSF53474">
    <property type="entry name" value="alpha/beta-Hydrolases"/>
    <property type="match status" value="1"/>
</dbReference>
<dbReference type="Gene3D" id="3.40.50.1820">
    <property type="entry name" value="alpha/beta hydrolase"/>
    <property type="match status" value="1"/>
</dbReference>
<comment type="caution">
    <text evidence="1">The sequence shown here is derived from an EMBL/GenBank/DDBJ whole genome shotgun (WGS) entry which is preliminary data.</text>
</comment>
<sequence length="244" mass="25584">MITVLTCRGAAEPLASPNMLTNVTDQLDTSLYVVGQDIPYPASVGPFNADHNPAGPSEEQSIATGLPLVAAAIRATPNLVGLLGYSLGAELVSRFLELKAQGQYQDCELAWAAVVANPNRAPGESIDADSTGEGINGPHAAWPTGIPVFTAANPMDGITSCPPRSPLRDLATGVSPFTFATLDWTPELAASLLEGEWPTADYSPGQLIEAGRLVYGYLFGGQHTTAYIDGGYLDRLATILNQQA</sequence>
<dbReference type="EMBL" id="JAHKNI010000003">
    <property type="protein sequence ID" value="MBU3062166.1"/>
    <property type="molecule type" value="Genomic_DNA"/>
</dbReference>
<protein>
    <submittedName>
        <fullName evidence="1">PE-PPE domain-containing protein</fullName>
    </submittedName>
</protein>
<name>A0ABS6AVV1_9NOCA</name>
<accession>A0ABS6AVV1</accession>
<dbReference type="InterPro" id="IPR029058">
    <property type="entry name" value="AB_hydrolase_fold"/>
</dbReference>
<proteinExistence type="predicted"/>
<keyword evidence="2" id="KW-1185">Reference proteome</keyword>
<gene>
    <name evidence="1" type="ORF">KO481_11595</name>
</gene>
<organism evidence="1 2">
    <name type="scientific">Nocardia albiluteola</name>
    <dbReference type="NCBI Taxonomy" id="2842303"/>
    <lineage>
        <taxon>Bacteria</taxon>
        <taxon>Bacillati</taxon>
        <taxon>Actinomycetota</taxon>
        <taxon>Actinomycetes</taxon>
        <taxon>Mycobacteriales</taxon>
        <taxon>Nocardiaceae</taxon>
        <taxon>Nocardia</taxon>
    </lineage>
</organism>
<evidence type="ECO:0000313" key="2">
    <source>
        <dbReference type="Proteomes" id="UP000733379"/>
    </source>
</evidence>
<reference evidence="1 2" key="1">
    <citation type="submission" date="2021-06" db="EMBL/GenBank/DDBJ databases">
        <title>Actinomycetes sequencing.</title>
        <authorList>
            <person name="Shan Q."/>
        </authorList>
    </citation>
    <scope>NUCLEOTIDE SEQUENCE [LARGE SCALE GENOMIC DNA]</scope>
    <source>
        <strain evidence="1 2">NEAU-G5</strain>
    </source>
</reference>